<evidence type="ECO:0000256" key="3">
    <source>
        <dbReference type="ARBA" id="ARBA00022723"/>
    </source>
</evidence>
<evidence type="ECO:0000313" key="8">
    <source>
        <dbReference type="EMBL" id="SVE44987.1"/>
    </source>
</evidence>
<evidence type="ECO:0000256" key="5">
    <source>
        <dbReference type="ARBA" id="ARBA00022755"/>
    </source>
</evidence>
<evidence type="ECO:0000256" key="7">
    <source>
        <dbReference type="ARBA" id="ARBA00023134"/>
    </source>
</evidence>
<dbReference type="InterPro" id="IPR001114">
    <property type="entry name" value="Adenylosuccinate_synthetase"/>
</dbReference>
<reference evidence="8" key="1">
    <citation type="submission" date="2018-05" db="EMBL/GenBank/DDBJ databases">
        <authorList>
            <person name="Lanie J.A."/>
            <person name="Ng W.-L."/>
            <person name="Kazmierczak K.M."/>
            <person name="Andrzejewski T.M."/>
            <person name="Davidsen T.M."/>
            <person name="Wayne K.J."/>
            <person name="Tettelin H."/>
            <person name="Glass J.I."/>
            <person name="Rusch D."/>
            <person name="Podicherti R."/>
            <person name="Tsui H.-C.T."/>
            <person name="Winkler M.E."/>
        </authorList>
    </citation>
    <scope>NUCLEOTIDE SEQUENCE</scope>
</reference>
<dbReference type="GO" id="GO:0046872">
    <property type="term" value="F:metal ion binding"/>
    <property type="evidence" value="ECO:0007669"/>
    <property type="project" value="UniProtKB-KW"/>
</dbReference>
<dbReference type="GO" id="GO:0004019">
    <property type="term" value="F:adenylosuccinate synthase activity"/>
    <property type="evidence" value="ECO:0007669"/>
    <property type="project" value="InterPro"/>
</dbReference>
<evidence type="ECO:0000256" key="6">
    <source>
        <dbReference type="ARBA" id="ARBA00022842"/>
    </source>
</evidence>
<gene>
    <name evidence="8" type="ORF">METZ01_LOCUS497841</name>
</gene>
<keyword evidence="3" id="KW-0479">Metal-binding</keyword>
<evidence type="ECO:0000256" key="2">
    <source>
        <dbReference type="ARBA" id="ARBA00022598"/>
    </source>
</evidence>
<dbReference type="InterPro" id="IPR033128">
    <property type="entry name" value="Adenylosuccin_syn_Lys_AS"/>
</dbReference>
<comment type="subunit">
    <text evidence="1">Homodimer.</text>
</comment>
<keyword evidence="4" id="KW-0547">Nucleotide-binding</keyword>
<proteinExistence type="inferred from homology"/>
<organism evidence="8">
    <name type="scientific">marine metagenome</name>
    <dbReference type="NCBI Taxonomy" id="408172"/>
    <lineage>
        <taxon>unclassified sequences</taxon>
        <taxon>metagenomes</taxon>
        <taxon>ecological metagenomes</taxon>
    </lineage>
</organism>
<dbReference type="Gene3D" id="3.40.440.10">
    <property type="entry name" value="Adenylosuccinate Synthetase, subunit A, domain 1"/>
    <property type="match status" value="1"/>
</dbReference>
<dbReference type="InterPro" id="IPR042109">
    <property type="entry name" value="Adenylosuccinate_synth_dom1"/>
</dbReference>
<dbReference type="GO" id="GO:0005525">
    <property type="term" value="F:GTP binding"/>
    <property type="evidence" value="ECO:0007669"/>
    <property type="project" value="UniProtKB-KW"/>
</dbReference>
<dbReference type="PANTHER" id="PTHR11846:SF0">
    <property type="entry name" value="ADENYLOSUCCINATE SYNTHETASE"/>
    <property type="match status" value="1"/>
</dbReference>
<accession>A0A383DKI7</accession>
<dbReference type="SUPFAM" id="SSF52540">
    <property type="entry name" value="P-loop containing nucleoside triphosphate hydrolases"/>
    <property type="match status" value="1"/>
</dbReference>
<dbReference type="EMBL" id="UINC01218103">
    <property type="protein sequence ID" value="SVE44987.1"/>
    <property type="molecule type" value="Genomic_DNA"/>
</dbReference>
<name>A0A383DKI7_9ZZZZ</name>
<dbReference type="PROSITE" id="PS00513">
    <property type="entry name" value="ADENYLOSUCCIN_SYN_2"/>
    <property type="match status" value="1"/>
</dbReference>
<evidence type="ECO:0008006" key="9">
    <source>
        <dbReference type="Google" id="ProtNLM"/>
    </source>
</evidence>
<sequence length="143" mass="15166">MSNSLIVVGAQWGDEGKGKVIDLLTSQAEAVVRFQGGHNAGHTLVINGQKTVLHLIPSGIFNDAKCIIGNGVVLHIPTLLDEIKSLITKNIDIDTKLLISSQCPLILPTHILLDDARENALGNQAIGTTGRGIGPAYEDKVAR</sequence>
<dbReference type="PROSITE" id="PS01266">
    <property type="entry name" value="ADENYLOSUCCIN_SYN_1"/>
    <property type="match status" value="1"/>
</dbReference>
<keyword evidence="7" id="KW-0342">GTP-binding</keyword>
<keyword evidence="2" id="KW-0436">Ligase</keyword>
<evidence type="ECO:0000256" key="1">
    <source>
        <dbReference type="ARBA" id="ARBA00011738"/>
    </source>
</evidence>
<dbReference type="InterPro" id="IPR027417">
    <property type="entry name" value="P-loop_NTPase"/>
</dbReference>
<keyword evidence="5" id="KW-0658">Purine biosynthesis</keyword>
<dbReference type="InterPro" id="IPR018220">
    <property type="entry name" value="Adenylosuccin_syn_GTP-bd"/>
</dbReference>
<dbReference type="PANTHER" id="PTHR11846">
    <property type="entry name" value="ADENYLOSUCCINATE SYNTHETASE"/>
    <property type="match status" value="1"/>
</dbReference>
<dbReference type="HAMAP" id="MF_00011">
    <property type="entry name" value="Adenylosucc_synth"/>
    <property type="match status" value="1"/>
</dbReference>
<dbReference type="SMART" id="SM00788">
    <property type="entry name" value="Adenylsucc_synt"/>
    <property type="match status" value="1"/>
</dbReference>
<keyword evidence="6" id="KW-0460">Magnesium</keyword>
<dbReference type="AlphaFoldDB" id="A0A383DKI7"/>
<feature type="non-terminal residue" evidence="8">
    <location>
        <position position="143"/>
    </location>
</feature>
<dbReference type="GO" id="GO:0046040">
    <property type="term" value="P:IMP metabolic process"/>
    <property type="evidence" value="ECO:0007669"/>
    <property type="project" value="TreeGrafter"/>
</dbReference>
<dbReference type="GO" id="GO:0005737">
    <property type="term" value="C:cytoplasm"/>
    <property type="evidence" value="ECO:0007669"/>
    <property type="project" value="TreeGrafter"/>
</dbReference>
<protein>
    <recommendedName>
        <fullName evidence="9">Adenylosuccinate synthase</fullName>
    </recommendedName>
</protein>
<dbReference type="Pfam" id="PF00709">
    <property type="entry name" value="Adenylsucc_synt"/>
    <property type="match status" value="1"/>
</dbReference>
<dbReference type="GO" id="GO:0044208">
    <property type="term" value="P:'de novo' AMP biosynthetic process"/>
    <property type="evidence" value="ECO:0007669"/>
    <property type="project" value="TreeGrafter"/>
</dbReference>
<evidence type="ECO:0000256" key="4">
    <source>
        <dbReference type="ARBA" id="ARBA00022741"/>
    </source>
</evidence>